<comment type="caution">
    <text evidence="2">The sequence shown here is derived from an EMBL/GenBank/DDBJ whole genome shotgun (WGS) entry which is preliminary data.</text>
</comment>
<name>A0A117NGG4_PICGL</name>
<reference evidence="2" key="1">
    <citation type="journal article" date="2015" name="Genome Biol. Evol.">
        <title>Organellar Genomes of White Spruce (Picea glauca): Assembly and Annotation.</title>
        <authorList>
            <person name="Jackman S.D."/>
            <person name="Warren R.L."/>
            <person name="Gibb E.A."/>
            <person name="Vandervalk B.P."/>
            <person name="Mohamadi H."/>
            <person name="Chu J."/>
            <person name="Raymond A."/>
            <person name="Pleasance S."/>
            <person name="Coope R."/>
            <person name="Wildung M.R."/>
            <person name="Ritland C.E."/>
            <person name="Bousquet J."/>
            <person name="Jones S.J."/>
            <person name="Bohlmann J."/>
            <person name="Birol I."/>
        </authorList>
    </citation>
    <scope>NUCLEOTIDE SEQUENCE [LARGE SCALE GENOMIC DNA]</scope>
    <source>
        <tissue evidence="2">Flushing bud</tissue>
    </source>
</reference>
<organism evidence="2">
    <name type="scientific">Picea glauca</name>
    <name type="common">White spruce</name>
    <name type="synonym">Pinus glauca</name>
    <dbReference type="NCBI Taxonomy" id="3330"/>
    <lineage>
        <taxon>Eukaryota</taxon>
        <taxon>Viridiplantae</taxon>
        <taxon>Streptophyta</taxon>
        <taxon>Embryophyta</taxon>
        <taxon>Tracheophyta</taxon>
        <taxon>Spermatophyta</taxon>
        <taxon>Pinopsida</taxon>
        <taxon>Pinidae</taxon>
        <taxon>Conifers I</taxon>
        <taxon>Pinales</taxon>
        <taxon>Pinaceae</taxon>
        <taxon>Picea</taxon>
    </lineage>
</organism>
<gene>
    <name evidence="2" type="ORF">ABT39_MTgene1367</name>
</gene>
<proteinExistence type="predicted"/>
<sequence length="117" mass="12959">MRNVFVKPTDPHAPADILSFCITEEDIQSAVAQWPDNRTGTKQLISPYLMQSNTSKESEDIRCWYLITINSGASVGGKGISTPIVSTSEPRKTVHTHSQPKQPVKSKLIYTYNIPGI</sequence>
<keyword evidence="2" id="KW-0496">Mitochondrion</keyword>
<accession>A0A117NGG4</accession>
<evidence type="ECO:0000313" key="2">
    <source>
        <dbReference type="EMBL" id="KUM46687.1"/>
    </source>
</evidence>
<feature type="region of interest" description="Disordered" evidence="1">
    <location>
        <begin position="81"/>
        <end position="101"/>
    </location>
</feature>
<dbReference type="AlphaFoldDB" id="A0A117NGG4"/>
<evidence type="ECO:0000256" key="1">
    <source>
        <dbReference type="SAM" id="MobiDB-lite"/>
    </source>
</evidence>
<geneLocation type="mitochondrion" evidence="2"/>
<dbReference type="EMBL" id="LKAM01000010">
    <property type="protein sequence ID" value="KUM46687.1"/>
    <property type="molecule type" value="Genomic_DNA"/>
</dbReference>
<protein>
    <submittedName>
        <fullName evidence="2">Uncharacterized protein</fullName>
    </submittedName>
</protein>